<reference evidence="2 3" key="1">
    <citation type="submission" date="2015-04" db="EMBL/GenBank/DDBJ databases">
        <authorList>
            <consortium name="Pathogen Informatics"/>
        </authorList>
    </citation>
    <scope>NUCLEOTIDE SEQUENCE [LARGE SCALE GENOMIC DNA]</scope>
    <source>
        <strain evidence="2 3">SGS1</strain>
    </source>
</reference>
<protein>
    <submittedName>
        <fullName evidence="2">Uncharacterized protein</fullName>
    </submittedName>
</protein>
<evidence type="ECO:0000313" key="3">
    <source>
        <dbReference type="Proteomes" id="UP000220158"/>
    </source>
</evidence>
<organism evidence="2 3">
    <name type="scientific">Plasmodium relictum</name>
    <dbReference type="NCBI Taxonomy" id="85471"/>
    <lineage>
        <taxon>Eukaryota</taxon>
        <taxon>Sar</taxon>
        <taxon>Alveolata</taxon>
        <taxon>Apicomplexa</taxon>
        <taxon>Aconoidasida</taxon>
        <taxon>Haemosporida</taxon>
        <taxon>Plasmodiidae</taxon>
        <taxon>Plasmodium</taxon>
        <taxon>Plasmodium (Haemamoeba)</taxon>
    </lineage>
</organism>
<sequence length="250" mass="29898">MKIINYIHNFNIKYLIFHLLLIIFVLSFSFSVSFFFVVSSFNFDNEIKQKNYLVLQKAYIDCKNYNVVNKKNKNLSINYGELYCNEDPFCQYFLFNNEKKEIRLCYDKKIVIKKPKYDNLWLTSIKEKVFGNFSPCLVNTQGICNHKVDKFFFNTLNEAIEKRKEMKENFIILNFQPNKKERKIEAYFCEMIDYFIYREGYVVFDFTKMENPHQSCLKTQKCSLRGSIQSDDSKHDEGINPGDIVEAHKF</sequence>
<name>A0A1J1H653_PLARL</name>
<evidence type="ECO:0000313" key="2">
    <source>
        <dbReference type="EMBL" id="CRH00377.1"/>
    </source>
</evidence>
<dbReference type="AlphaFoldDB" id="A0A1J1H653"/>
<dbReference type="OMA" id="VNTQGIC"/>
<keyword evidence="3" id="KW-1185">Reference proteome</keyword>
<gene>
    <name evidence="2" type="ORF">PRELSG_1002900</name>
</gene>
<dbReference type="Proteomes" id="UP000220158">
    <property type="component" value="Chromosome 10"/>
</dbReference>
<dbReference type="VEuPathDB" id="PlasmoDB:PRELSG_1002900"/>
<keyword evidence="1" id="KW-1133">Transmembrane helix</keyword>
<keyword evidence="1" id="KW-0812">Transmembrane</keyword>
<dbReference type="KEGG" id="prel:PRELSG_1002900"/>
<proteinExistence type="predicted"/>
<dbReference type="RefSeq" id="XP_028533380.1">
    <property type="nucleotide sequence ID" value="XM_028676941.1"/>
</dbReference>
<dbReference type="EMBL" id="LN835305">
    <property type="protein sequence ID" value="CRH00377.1"/>
    <property type="molecule type" value="Genomic_DNA"/>
</dbReference>
<accession>A0A1J1H653</accession>
<evidence type="ECO:0000256" key="1">
    <source>
        <dbReference type="SAM" id="Phobius"/>
    </source>
</evidence>
<keyword evidence="1" id="KW-0472">Membrane</keyword>
<dbReference type="OrthoDB" id="368411at2759"/>
<dbReference type="GeneID" id="39736495"/>
<feature type="transmembrane region" description="Helical" evidence="1">
    <location>
        <begin position="12"/>
        <end position="38"/>
    </location>
</feature>